<evidence type="ECO:0000313" key="7">
    <source>
        <dbReference type="EMBL" id="KTR94528.1"/>
    </source>
</evidence>
<dbReference type="SUPFAM" id="SSF46689">
    <property type="entry name" value="Homeodomain-like"/>
    <property type="match status" value="1"/>
</dbReference>
<dbReference type="InterPro" id="IPR036271">
    <property type="entry name" value="Tet_transcr_reg_TetR-rel_C_sf"/>
</dbReference>
<evidence type="ECO:0000256" key="4">
    <source>
        <dbReference type="PROSITE-ProRule" id="PRU00335"/>
    </source>
</evidence>
<dbReference type="SUPFAM" id="SSF48498">
    <property type="entry name" value="Tetracyclin repressor-like, C-terminal domain"/>
    <property type="match status" value="1"/>
</dbReference>
<dbReference type="Pfam" id="PF00440">
    <property type="entry name" value="TetR_N"/>
    <property type="match status" value="1"/>
</dbReference>
<proteinExistence type="predicted"/>
<dbReference type="GO" id="GO:0000976">
    <property type="term" value="F:transcription cis-regulatory region binding"/>
    <property type="evidence" value="ECO:0007669"/>
    <property type="project" value="TreeGrafter"/>
</dbReference>
<gene>
    <name evidence="7" type="ORF">NS220_08940</name>
</gene>
<feature type="domain" description="HTH tetR-type" evidence="6">
    <location>
        <begin position="23"/>
        <end position="83"/>
    </location>
</feature>
<evidence type="ECO:0000259" key="6">
    <source>
        <dbReference type="PROSITE" id="PS50977"/>
    </source>
</evidence>
<dbReference type="Proteomes" id="UP000075025">
    <property type="component" value="Unassembled WGS sequence"/>
</dbReference>
<dbReference type="Gene3D" id="1.10.357.10">
    <property type="entry name" value="Tetracycline Repressor, domain 2"/>
    <property type="match status" value="1"/>
</dbReference>
<keyword evidence="3" id="KW-0804">Transcription</keyword>
<protein>
    <submittedName>
        <fullName evidence="7">TetR family transcriptional regulator</fullName>
    </submittedName>
</protein>
<name>A0A147EX82_MICTE</name>
<dbReference type="AlphaFoldDB" id="A0A147EX82"/>
<evidence type="ECO:0000256" key="5">
    <source>
        <dbReference type="SAM" id="MobiDB-lite"/>
    </source>
</evidence>
<dbReference type="GO" id="GO:0003700">
    <property type="term" value="F:DNA-binding transcription factor activity"/>
    <property type="evidence" value="ECO:0007669"/>
    <property type="project" value="TreeGrafter"/>
</dbReference>
<keyword evidence="2 4" id="KW-0238">DNA-binding</keyword>
<dbReference type="PRINTS" id="PR00455">
    <property type="entry name" value="HTHTETR"/>
</dbReference>
<dbReference type="InterPro" id="IPR009057">
    <property type="entry name" value="Homeodomain-like_sf"/>
</dbReference>
<evidence type="ECO:0000313" key="8">
    <source>
        <dbReference type="Proteomes" id="UP000075025"/>
    </source>
</evidence>
<dbReference type="PANTHER" id="PTHR30055">
    <property type="entry name" value="HTH-TYPE TRANSCRIPTIONAL REGULATOR RUTR"/>
    <property type="match status" value="1"/>
</dbReference>
<dbReference type="PANTHER" id="PTHR30055:SF234">
    <property type="entry name" value="HTH-TYPE TRANSCRIPTIONAL REGULATOR BETI"/>
    <property type="match status" value="1"/>
</dbReference>
<sequence length="235" mass="26181">MLRETGLVDPQATGAKRSNKRGELTRERIVQAATECFTEYGYTRTRISDITHRAGTAQGNFYRHFTSLDDVFLAALGPALDELAHSSGRQSRRLGELEPLIASSTAYLEAYARNRNMLRLLREAAAVGSNDGFRSLWLRVRQDYIDRTVRWLERLQQRGIMLPGEDVDMLAETLGCMTEQMAYVHIGMPAQTPRREQIERLGRALGTAWYRAVPRTGNGTGNGSEAAEGSEGSEG</sequence>
<dbReference type="EMBL" id="LDRT01000052">
    <property type="protein sequence ID" value="KTR94528.1"/>
    <property type="molecule type" value="Genomic_DNA"/>
</dbReference>
<feature type="region of interest" description="Disordered" evidence="5">
    <location>
        <begin position="1"/>
        <end position="23"/>
    </location>
</feature>
<evidence type="ECO:0000256" key="1">
    <source>
        <dbReference type="ARBA" id="ARBA00023015"/>
    </source>
</evidence>
<accession>A0A147EX82</accession>
<feature type="DNA-binding region" description="H-T-H motif" evidence="4">
    <location>
        <begin position="46"/>
        <end position="65"/>
    </location>
</feature>
<comment type="caution">
    <text evidence="7">The sequence shown here is derived from an EMBL/GenBank/DDBJ whole genome shotgun (WGS) entry which is preliminary data.</text>
</comment>
<evidence type="ECO:0000256" key="2">
    <source>
        <dbReference type="ARBA" id="ARBA00023125"/>
    </source>
</evidence>
<dbReference type="PATRIC" id="fig|2033.6.peg.2881"/>
<feature type="compositionally biased region" description="Low complexity" evidence="5">
    <location>
        <begin position="223"/>
        <end position="235"/>
    </location>
</feature>
<dbReference type="PROSITE" id="PS50977">
    <property type="entry name" value="HTH_TETR_2"/>
    <property type="match status" value="1"/>
</dbReference>
<dbReference type="Gene3D" id="1.10.10.60">
    <property type="entry name" value="Homeodomain-like"/>
    <property type="match status" value="1"/>
</dbReference>
<dbReference type="InterPro" id="IPR001647">
    <property type="entry name" value="HTH_TetR"/>
</dbReference>
<feature type="region of interest" description="Disordered" evidence="5">
    <location>
        <begin position="214"/>
        <end position="235"/>
    </location>
</feature>
<organism evidence="7 8">
    <name type="scientific">Microbacterium testaceum</name>
    <name type="common">Aureobacterium testaceum</name>
    <name type="synonym">Brevibacterium testaceum</name>
    <dbReference type="NCBI Taxonomy" id="2033"/>
    <lineage>
        <taxon>Bacteria</taxon>
        <taxon>Bacillati</taxon>
        <taxon>Actinomycetota</taxon>
        <taxon>Actinomycetes</taxon>
        <taxon>Micrococcales</taxon>
        <taxon>Microbacteriaceae</taxon>
        <taxon>Microbacterium</taxon>
    </lineage>
</organism>
<evidence type="ECO:0000256" key="3">
    <source>
        <dbReference type="ARBA" id="ARBA00023163"/>
    </source>
</evidence>
<reference evidence="7 8" key="1">
    <citation type="journal article" date="2016" name="Front. Microbiol.">
        <title>Genomic Resource of Rice Seed Associated Bacteria.</title>
        <authorList>
            <person name="Midha S."/>
            <person name="Bansal K."/>
            <person name="Sharma S."/>
            <person name="Kumar N."/>
            <person name="Patil P.P."/>
            <person name="Chaudhry V."/>
            <person name="Patil P.B."/>
        </authorList>
    </citation>
    <scope>NUCLEOTIDE SEQUENCE [LARGE SCALE GENOMIC DNA]</scope>
    <source>
        <strain evidence="7 8">NS220</strain>
    </source>
</reference>
<dbReference type="InterPro" id="IPR050109">
    <property type="entry name" value="HTH-type_TetR-like_transc_reg"/>
</dbReference>
<keyword evidence="1" id="KW-0805">Transcription regulation</keyword>